<gene>
    <name evidence="4" type="ORF">SAMN05216548_105216</name>
</gene>
<accession>A0A1H9H1E1</accession>
<name>A0A1H9H1E1_9HYPH</name>
<dbReference type="InterPro" id="IPR007621">
    <property type="entry name" value="TPM_dom"/>
</dbReference>
<evidence type="ECO:0000259" key="3">
    <source>
        <dbReference type="Pfam" id="PF04536"/>
    </source>
</evidence>
<evidence type="ECO:0000256" key="1">
    <source>
        <dbReference type="SAM" id="MobiDB-lite"/>
    </source>
</evidence>
<keyword evidence="2" id="KW-1133">Transmembrane helix</keyword>
<proteinExistence type="predicted"/>
<evidence type="ECO:0000256" key="2">
    <source>
        <dbReference type="SAM" id="Phobius"/>
    </source>
</evidence>
<organism evidence="4 5">
    <name type="scientific">Faunimonas pinastri</name>
    <dbReference type="NCBI Taxonomy" id="1855383"/>
    <lineage>
        <taxon>Bacteria</taxon>
        <taxon>Pseudomonadati</taxon>
        <taxon>Pseudomonadota</taxon>
        <taxon>Alphaproteobacteria</taxon>
        <taxon>Hyphomicrobiales</taxon>
        <taxon>Afifellaceae</taxon>
        <taxon>Faunimonas</taxon>
    </lineage>
</organism>
<dbReference type="AlphaFoldDB" id="A0A1H9H1E1"/>
<dbReference type="STRING" id="1855383.SAMN05216548_105216"/>
<protein>
    <recommendedName>
        <fullName evidence="3">TPM domain-containing protein</fullName>
    </recommendedName>
</protein>
<dbReference type="Gene3D" id="3.10.310.50">
    <property type="match status" value="1"/>
</dbReference>
<sequence>MIKRFVPDPVPIRSALAVLVAGLLLAFGPAGIGRAAPTFPPLTGRVVDAANILPPQQATEIDGMLADLEAKNGDQLVVATVPSLGGETIEEYGVDLGRAWGIGQKDKNNGAILLVAPNERKVRIEVGYGLEGDLTDAMTSVIINSSILPRFKAGDMAGGIRRGTEDIVSVLGGNGEAIKEQARRAAPVQAKDSVGSGIVTLIFWLFIFFFVIRPMFFGGRRRRRGGFLPWIIPMGGGWGGGRGGGWSGGGGGGGFSGGGGSFGGGGSSGSW</sequence>
<feature type="domain" description="TPM" evidence="3">
    <location>
        <begin position="46"/>
        <end position="169"/>
    </location>
</feature>
<reference evidence="4 5" key="1">
    <citation type="submission" date="2016-10" db="EMBL/GenBank/DDBJ databases">
        <authorList>
            <person name="de Groot N.N."/>
        </authorList>
    </citation>
    <scope>NUCLEOTIDE SEQUENCE [LARGE SCALE GENOMIC DNA]</scope>
    <source>
        <strain evidence="4 5">A52C2</strain>
    </source>
</reference>
<dbReference type="EMBL" id="FOFG01000005">
    <property type="protein sequence ID" value="SEQ56174.1"/>
    <property type="molecule type" value="Genomic_DNA"/>
</dbReference>
<keyword evidence="5" id="KW-1185">Reference proteome</keyword>
<evidence type="ECO:0000313" key="5">
    <source>
        <dbReference type="Proteomes" id="UP000199647"/>
    </source>
</evidence>
<dbReference type="OrthoDB" id="9810918at2"/>
<dbReference type="PANTHER" id="PTHR30373:SF2">
    <property type="entry name" value="UPF0603 PROTEIN YGCG"/>
    <property type="match status" value="1"/>
</dbReference>
<dbReference type="Proteomes" id="UP000199647">
    <property type="component" value="Unassembled WGS sequence"/>
</dbReference>
<evidence type="ECO:0000313" key="4">
    <source>
        <dbReference type="EMBL" id="SEQ56174.1"/>
    </source>
</evidence>
<keyword evidence="2" id="KW-0812">Transmembrane</keyword>
<dbReference type="PANTHER" id="PTHR30373">
    <property type="entry name" value="UPF0603 PROTEIN YGCG"/>
    <property type="match status" value="1"/>
</dbReference>
<dbReference type="Pfam" id="PF04536">
    <property type="entry name" value="TPM_phosphatase"/>
    <property type="match status" value="1"/>
</dbReference>
<feature type="region of interest" description="Disordered" evidence="1">
    <location>
        <begin position="242"/>
        <end position="271"/>
    </location>
</feature>
<keyword evidence="2" id="KW-0472">Membrane</keyword>
<dbReference type="RefSeq" id="WP_092496342.1">
    <property type="nucleotide sequence ID" value="NZ_FOFG01000005.1"/>
</dbReference>
<feature type="transmembrane region" description="Helical" evidence="2">
    <location>
        <begin position="194"/>
        <end position="216"/>
    </location>
</feature>